<accession>A0ABX9FVB1</accession>
<proteinExistence type="predicted"/>
<organism evidence="1 2">
    <name type="scientific">Pseudocitrobacter faecalis</name>
    <dbReference type="NCBI Taxonomy" id="1398493"/>
    <lineage>
        <taxon>Bacteria</taxon>
        <taxon>Pseudomonadati</taxon>
        <taxon>Pseudomonadota</taxon>
        <taxon>Gammaproteobacteria</taxon>
        <taxon>Enterobacterales</taxon>
        <taxon>Enterobacteriaceae</taxon>
        <taxon>Pseudocitrobacter</taxon>
    </lineage>
</organism>
<reference evidence="1 2" key="1">
    <citation type="submission" date="2018-06" db="EMBL/GenBank/DDBJ databases">
        <title>Genomic Encyclopedia of Type Strains, Phase IV (KMG-IV): sequencing the most valuable type-strain genomes for metagenomic binning, comparative biology and taxonomic classification.</title>
        <authorList>
            <person name="Goeker M."/>
        </authorList>
    </citation>
    <scope>NUCLEOTIDE SEQUENCE [LARGE SCALE GENOMIC DNA]</scope>
    <source>
        <strain evidence="1 2">DSM 27453</strain>
    </source>
</reference>
<sequence length="73" mass="8163">MVRVVALTLTLSRREREPTGQIIEVVVVFSLSLGERDGVRGSRLTDLPVAEVFHAAFHFFLLTGVKRTRIRAA</sequence>
<gene>
    <name evidence="1" type="ORF">DFQ50_105118</name>
</gene>
<evidence type="ECO:0000313" key="2">
    <source>
        <dbReference type="Proteomes" id="UP000253201"/>
    </source>
</evidence>
<name>A0ABX9FVB1_9ENTR</name>
<dbReference type="EMBL" id="QNRL01000005">
    <property type="protein sequence ID" value="RBP10806.1"/>
    <property type="molecule type" value="Genomic_DNA"/>
</dbReference>
<evidence type="ECO:0000313" key="1">
    <source>
        <dbReference type="EMBL" id="RBP10806.1"/>
    </source>
</evidence>
<keyword evidence="2" id="KW-1185">Reference proteome</keyword>
<protein>
    <submittedName>
        <fullName evidence="1">Uncharacterized protein</fullName>
    </submittedName>
</protein>
<comment type="caution">
    <text evidence="1">The sequence shown here is derived from an EMBL/GenBank/DDBJ whole genome shotgun (WGS) entry which is preliminary data.</text>
</comment>
<dbReference type="Proteomes" id="UP000253201">
    <property type="component" value="Unassembled WGS sequence"/>
</dbReference>